<evidence type="ECO:0000313" key="3">
    <source>
        <dbReference type="EMBL" id="MEM5287153.1"/>
    </source>
</evidence>
<protein>
    <submittedName>
        <fullName evidence="3">TIGR01841 family phasin</fullName>
    </submittedName>
</protein>
<proteinExistence type="predicted"/>
<dbReference type="EMBL" id="JAZHGC010000012">
    <property type="protein sequence ID" value="MEM5287153.1"/>
    <property type="molecule type" value="Genomic_DNA"/>
</dbReference>
<accession>A0ABU9QCW1</accession>
<sequence>MLQDDQLTAARQSGFDTLCGMLNLTMNSMERIVSLNLELSKSTFDTLQQHTLDACVKKEPQQLVDLGRDLNEQVVKGAQNYNSALMELMAALQSQFTAALQNQSEMPGGAFQSMAGNFFRFPLPMQLAGMPSDATLGSLQERVRATGDESVDAAASKSVRRALDVMPTPKRSS</sequence>
<name>A0ABU9QCW1_9BURK</name>
<reference evidence="3 4" key="1">
    <citation type="submission" date="2024-01" db="EMBL/GenBank/DDBJ databases">
        <title>The diversity of rhizobia nodulating Mimosa spp. in eleven states of Brazil covering several biomes is determined by host plant, location, and edaphic factors.</title>
        <authorList>
            <person name="Rouws L."/>
            <person name="Barauna A."/>
            <person name="Beukes C."/>
            <person name="De Faria S.M."/>
            <person name="Gross E."/>
            <person name="Dos Reis Junior F.B."/>
            <person name="Simon M."/>
            <person name="Maluk M."/>
            <person name="Odee D.W."/>
            <person name="Kenicer G."/>
            <person name="Young J.P.W."/>
            <person name="Reis V.M."/>
            <person name="Zilli J."/>
            <person name="James E.K."/>
        </authorList>
    </citation>
    <scope>NUCLEOTIDE SEQUENCE [LARGE SCALE GENOMIC DNA]</scope>
    <source>
        <strain evidence="3 4">JPY77</strain>
    </source>
</reference>
<evidence type="ECO:0000259" key="2">
    <source>
        <dbReference type="Pfam" id="PF09361"/>
    </source>
</evidence>
<feature type="domain" description="Phasin" evidence="2">
    <location>
        <begin position="6"/>
        <end position="103"/>
    </location>
</feature>
<dbReference type="RefSeq" id="WP_201649328.1">
    <property type="nucleotide sequence ID" value="NZ_CAJHCS010000004.1"/>
</dbReference>
<evidence type="ECO:0000313" key="4">
    <source>
        <dbReference type="Proteomes" id="UP001494588"/>
    </source>
</evidence>
<dbReference type="Pfam" id="PF09361">
    <property type="entry name" value="Phasin_2"/>
    <property type="match status" value="1"/>
</dbReference>
<feature type="region of interest" description="Disordered" evidence="1">
    <location>
        <begin position="147"/>
        <end position="173"/>
    </location>
</feature>
<organism evidence="3 4">
    <name type="scientific">Paraburkholderia sabiae</name>
    <dbReference type="NCBI Taxonomy" id="273251"/>
    <lineage>
        <taxon>Bacteria</taxon>
        <taxon>Pseudomonadati</taxon>
        <taxon>Pseudomonadota</taxon>
        <taxon>Betaproteobacteria</taxon>
        <taxon>Burkholderiales</taxon>
        <taxon>Burkholderiaceae</taxon>
        <taxon>Paraburkholderia</taxon>
    </lineage>
</organism>
<dbReference type="NCBIfam" id="TIGR01841">
    <property type="entry name" value="phasin"/>
    <property type="match status" value="1"/>
</dbReference>
<dbReference type="InterPro" id="IPR010127">
    <property type="entry name" value="Phasin_subfam-1"/>
</dbReference>
<evidence type="ECO:0000256" key="1">
    <source>
        <dbReference type="SAM" id="MobiDB-lite"/>
    </source>
</evidence>
<comment type="caution">
    <text evidence="3">The sequence shown here is derived from an EMBL/GenBank/DDBJ whole genome shotgun (WGS) entry which is preliminary data.</text>
</comment>
<dbReference type="Proteomes" id="UP001494588">
    <property type="component" value="Unassembled WGS sequence"/>
</dbReference>
<keyword evidence="4" id="KW-1185">Reference proteome</keyword>
<dbReference type="InterPro" id="IPR018968">
    <property type="entry name" value="Phasin"/>
</dbReference>
<gene>
    <name evidence="3" type="primary">phaP</name>
    <name evidence="3" type="ORF">V4C55_15630</name>
</gene>